<dbReference type="InterPro" id="IPR004358">
    <property type="entry name" value="Sig_transdc_His_kin-like_C"/>
</dbReference>
<keyword evidence="5" id="KW-0418">Kinase</keyword>
<keyword evidence="9" id="KW-1185">Reference proteome</keyword>
<dbReference type="EMBL" id="BAABRO010000025">
    <property type="protein sequence ID" value="GAA5510620.1"/>
    <property type="molecule type" value="Genomic_DNA"/>
</dbReference>
<dbReference type="Pfam" id="PF13426">
    <property type="entry name" value="PAS_9"/>
    <property type="match status" value="1"/>
</dbReference>
<dbReference type="SMART" id="SM00091">
    <property type="entry name" value="PAS"/>
    <property type="match status" value="2"/>
</dbReference>
<dbReference type="PANTHER" id="PTHR43304:SF1">
    <property type="entry name" value="PAC DOMAIN-CONTAINING PROTEIN"/>
    <property type="match status" value="1"/>
</dbReference>
<evidence type="ECO:0000256" key="2">
    <source>
        <dbReference type="ARBA" id="ARBA00012438"/>
    </source>
</evidence>
<dbReference type="InterPro" id="IPR001610">
    <property type="entry name" value="PAC"/>
</dbReference>
<evidence type="ECO:0000256" key="3">
    <source>
        <dbReference type="ARBA" id="ARBA00022553"/>
    </source>
</evidence>
<dbReference type="SUPFAM" id="SSF55874">
    <property type="entry name" value="ATPase domain of HSP90 chaperone/DNA topoisomerase II/histidine kinase"/>
    <property type="match status" value="1"/>
</dbReference>
<dbReference type="SMART" id="SM00387">
    <property type="entry name" value="HATPase_c"/>
    <property type="match status" value="1"/>
</dbReference>
<dbReference type="Gene3D" id="3.30.565.10">
    <property type="entry name" value="Histidine kinase-like ATPase, C-terminal domain"/>
    <property type="match status" value="1"/>
</dbReference>
<dbReference type="RefSeq" id="WP_345688689.1">
    <property type="nucleotide sequence ID" value="NZ_BAABRO010000025.1"/>
</dbReference>
<feature type="domain" description="PAC" evidence="7">
    <location>
        <begin position="211"/>
        <end position="263"/>
    </location>
</feature>
<accession>A0ABP9W284</accession>
<feature type="domain" description="Histidine kinase" evidence="6">
    <location>
        <begin position="489"/>
        <end position="701"/>
    </location>
</feature>
<dbReference type="Gene3D" id="2.10.70.100">
    <property type="match status" value="1"/>
</dbReference>
<reference evidence="8 9" key="1">
    <citation type="submission" date="2024-02" db="EMBL/GenBank/DDBJ databases">
        <title>Rhodopirellula caenicola NBRC 110016.</title>
        <authorList>
            <person name="Ichikawa N."/>
            <person name="Katano-Makiyama Y."/>
            <person name="Hidaka K."/>
        </authorList>
    </citation>
    <scope>NUCLEOTIDE SEQUENCE [LARGE SCALE GENOMIC DNA]</scope>
    <source>
        <strain evidence="8 9">NBRC 110016</strain>
    </source>
</reference>
<dbReference type="InterPro" id="IPR052162">
    <property type="entry name" value="Sensor_kinase/Photoreceptor"/>
</dbReference>
<dbReference type="PANTHER" id="PTHR43304">
    <property type="entry name" value="PHYTOCHROME-LIKE PROTEIN CPH1"/>
    <property type="match status" value="1"/>
</dbReference>
<dbReference type="Proteomes" id="UP001416858">
    <property type="component" value="Unassembled WGS sequence"/>
</dbReference>
<dbReference type="InterPro" id="IPR003661">
    <property type="entry name" value="HisK_dim/P_dom"/>
</dbReference>
<dbReference type="Pfam" id="PF00512">
    <property type="entry name" value="HisKA"/>
    <property type="match status" value="1"/>
</dbReference>
<comment type="catalytic activity">
    <reaction evidence="1">
        <text>ATP + protein L-histidine = ADP + protein N-phospho-L-histidine.</text>
        <dbReference type="EC" id="2.7.13.3"/>
    </reaction>
</comment>
<dbReference type="SUPFAM" id="SSF55785">
    <property type="entry name" value="PYP-like sensor domain (PAS domain)"/>
    <property type="match status" value="2"/>
</dbReference>
<evidence type="ECO:0000256" key="5">
    <source>
        <dbReference type="ARBA" id="ARBA00022777"/>
    </source>
</evidence>
<sequence length="701" mass="79023">MNDPLSESVLRNVLFEQSSDAQFIYNSQGILQCNPAMAKMLEMPDPESLVGRYPYEFSPQFQIDGSLSSEKSQRIETWVRQHGKHRFDWLFRRVSGDEFVCEVTLTRVRLGDEDAIVGVWREVTDRRIEQEELRRAQTRLQHALRGGDVGLWDWNLATNEVFYSDQWHRQLGETPGTLSEYVDWESRVHPDDLPTAIQRVKTLLASTNSEYESSFRMRHASGVYRWILARGQVFRDPSGQPTRLLGVHLDVTAQKEHEQRLSKDLHLSEVMLQTLESTLKVTSLEGLSTIVCQQARRLCSAEIAGIDLCNASGGNAANGKHLIHGRSYSTKYAEYPATTLFPKTAGGADQVEGNAVEGMGAESESAEHPDDIALCDFFTSLDQPVLSLTADQLQSHPIGSTLCSSTPHRPPLRGLLVCLLSDGDGQTLGAIWLSDKDEGDFDDEDQSILRQLAYIVSTLIVRLNTQVELRRQTELLDESNEELKQFAYVASHDLQQPLRAISNYAEFINEDYGEVLGEEGRRYLQLQIAAAKRMKKLIDDLLQYSRVSRDDAEFTLVNMDEVVDEAMRRLEVSIEETGAVVRHEGLPTVRGIESRLCQLMQNLIGNAIKYGDPSRSPVITISASEQPEYWLFVVEDNGIGIEPKFRLEVFQVFRRLHDGSKIEGTGIGLSLCKRIVQRHGGEIWVEASPEGGSRFCFQITK</sequence>
<dbReference type="PROSITE" id="PS50109">
    <property type="entry name" value="HIS_KIN"/>
    <property type="match status" value="1"/>
</dbReference>
<dbReference type="InterPro" id="IPR013655">
    <property type="entry name" value="PAS_fold_3"/>
</dbReference>
<dbReference type="SMART" id="SM00388">
    <property type="entry name" value="HisKA"/>
    <property type="match status" value="1"/>
</dbReference>
<dbReference type="PRINTS" id="PR00344">
    <property type="entry name" value="BCTRLSENSOR"/>
</dbReference>
<dbReference type="InterPro" id="IPR035965">
    <property type="entry name" value="PAS-like_dom_sf"/>
</dbReference>
<evidence type="ECO:0000259" key="6">
    <source>
        <dbReference type="PROSITE" id="PS50109"/>
    </source>
</evidence>
<organism evidence="8 9">
    <name type="scientific">Novipirellula caenicola</name>
    <dbReference type="NCBI Taxonomy" id="1536901"/>
    <lineage>
        <taxon>Bacteria</taxon>
        <taxon>Pseudomonadati</taxon>
        <taxon>Planctomycetota</taxon>
        <taxon>Planctomycetia</taxon>
        <taxon>Pirellulales</taxon>
        <taxon>Pirellulaceae</taxon>
        <taxon>Novipirellula</taxon>
    </lineage>
</organism>
<dbReference type="InterPro" id="IPR036890">
    <property type="entry name" value="HATPase_C_sf"/>
</dbReference>
<dbReference type="Gene3D" id="3.30.450.20">
    <property type="entry name" value="PAS domain"/>
    <property type="match status" value="2"/>
</dbReference>
<dbReference type="SMART" id="SM00086">
    <property type="entry name" value="PAC"/>
    <property type="match status" value="2"/>
</dbReference>
<dbReference type="InterPro" id="IPR003594">
    <property type="entry name" value="HATPase_dom"/>
</dbReference>
<dbReference type="PROSITE" id="PS50113">
    <property type="entry name" value="PAC"/>
    <property type="match status" value="1"/>
</dbReference>
<dbReference type="InterPro" id="IPR000014">
    <property type="entry name" value="PAS"/>
</dbReference>
<keyword evidence="4" id="KW-0808">Transferase</keyword>
<dbReference type="CDD" id="cd00082">
    <property type="entry name" value="HisKA"/>
    <property type="match status" value="1"/>
</dbReference>
<keyword evidence="3" id="KW-0597">Phosphoprotein</keyword>
<gene>
    <name evidence="8" type="primary">sasA_16</name>
    <name evidence="8" type="ORF">Rcae01_06130</name>
</gene>
<dbReference type="EC" id="2.7.13.3" evidence="2"/>
<dbReference type="Pfam" id="PF08447">
    <property type="entry name" value="PAS_3"/>
    <property type="match status" value="1"/>
</dbReference>
<dbReference type="SUPFAM" id="SSF47384">
    <property type="entry name" value="Homodimeric domain of signal transducing histidine kinase"/>
    <property type="match status" value="1"/>
</dbReference>
<evidence type="ECO:0000259" key="7">
    <source>
        <dbReference type="PROSITE" id="PS50113"/>
    </source>
</evidence>
<dbReference type="Pfam" id="PF02518">
    <property type="entry name" value="HATPase_c"/>
    <property type="match status" value="1"/>
</dbReference>
<comment type="caution">
    <text evidence="8">The sequence shown here is derived from an EMBL/GenBank/DDBJ whole genome shotgun (WGS) entry which is preliminary data.</text>
</comment>
<dbReference type="CDD" id="cd00130">
    <property type="entry name" value="PAS"/>
    <property type="match status" value="2"/>
</dbReference>
<dbReference type="NCBIfam" id="TIGR00229">
    <property type="entry name" value="sensory_box"/>
    <property type="match status" value="2"/>
</dbReference>
<dbReference type="SUPFAM" id="SSF55781">
    <property type="entry name" value="GAF domain-like"/>
    <property type="match status" value="1"/>
</dbReference>
<dbReference type="Gene3D" id="1.10.287.130">
    <property type="match status" value="1"/>
</dbReference>
<dbReference type="Gene3D" id="3.30.450.40">
    <property type="match status" value="1"/>
</dbReference>
<protein>
    <recommendedName>
        <fullName evidence="2">histidine kinase</fullName>
        <ecNumber evidence="2">2.7.13.3</ecNumber>
    </recommendedName>
</protein>
<dbReference type="InterPro" id="IPR036097">
    <property type="entry name" value="HisK_dim/P_sf"/>
</dbReference>
<dbReference type="InterPro" id="IPR029016">
    <property type="entry name" value="GAF-like_dom_sf"/>
</dbReference>
<evidence type="ECO:0000256" key="4">
    <source>
        <dbReference type="ARBA" id="ARBA00022679"/>
    </source>
</evidence>
<evidence type="ECO:0000313" key="9">
    <source>
        <dbReference type="Proteomes" id="UP001416858"/>
    </source>
</evidence>
<name>A0ABP9W284_9BACT</name>
<dbReference type="InterPro" id="IPR005467">
    <property type="entry name" value="His_kinase_dom"/>
</dbReference>
<proteinExistence type="predicted"/>
<evidence type="ECO:0000256" key="1">
    <source>
        <dbReference type="ARBA" id="ARBA00000085"/>
    </source>
</evidence>
<dbReference type="InterPro" id="IPR000700">
    <property type="entry name" value="PAS-assoc_C"/>
</dbReference>
<evidence type="ECO:0000313" key="8">
    <source>
        <dbReference type="EMBL" id="GAA5510620.1"/>
    </source>
</evidence>